<evidence type="ECO:0000256" key="3">
    <source>
        <dbReference type="ARBA" id="ARBA00022840"/>
    </source>
</evidence>
<dbReference type="PANTHER" id="PTHR16305:SF28">
    <property type="entry name" value="GUANYLATE CYCLASE DOMAIN-CONTAINING PROTEIN"/>
    <property type="match status" value="1"/>
</dbReference>
<dbReference type="SUPFAM" id="SSF48452">
    <property type="entry name" value="TPR-like"/>
    <property type="match status" value="1"/>
</dbReference>
<dbReference type="InterPro" id="IPR016032">
    <property type="entry name" value="Sig_transdc_resp-reg_C-effctor"/>
</dbReference>
<evidence type="ECO:0000259" key="8">
    <source>
        <dbReference type="SMART" id="SM01043"/>
    </source>
</evidence>
<dbReference type="Gene3D" id="3.40.50.300">
    <property type="entry name" value="P-loop containing nucleotide triphosphate hydrolases"/>
    <property type="match status" value="1"/>
</dbReference>
<keyword evidence="3" id="KW-0067">ATP-binding</keyword>
<name>A0A2T6AD75_9RHOB</name>
<dbReference type="EMBL" id="QBKN01000027">
    <property type="protein sequence ID" value="PTX41767.1"/>
    <property type="molecule type" value="Genomic_DNA"/>
</dbReference>
<gene>
    <name evidence="9" type="ORF">C8N44_12733</name>
</gene>
<evidence type="ECO:0000259" key="7">
    <source>
        <dbReference type="SMART" id="SM00862"/>
    </source>
</evidence>
<dbReference type="SMART" id="SM00862">
    <property type="entry name" value="Trans_reg_C"/>
    <property type="match status" value="1"/>
</dbReference>
<dbReference type="SMART" id="SM01043">
    <property type="entry name" value="BTAD"/>
    <property type="match status" value="1"/>
</dbReference>
<dbReference type="AlphaFoldDB" id="A0A2T6AD75"/>
<dbReference type="PANTHER" id="PTHR16305">
    <property type="entry name" value="TESTICULAR SOLUBLE ADENYLYL CYCLASE"/>
    <property type="match status" value="1"/>
</dbReference>
<comment type="caution">
    <text evidence="9">The sequence shown here is derived from an EMBL/GenBank/DDBJ whole genome shotgun (WGS) entry which is preliminary data.</text>
</comment>
<feature type="domain" description="Bacterial transcriptional activator" evidence="8">
    <location>
        <begin position="100"/>
        <end position="230"/>
    </location>
</feature>
<dbReference type="GO" id="GO:0004016">
    <property type="term" value="F:adenylate cyclase activity"/>
    <property type="evidence" value="ECO:0007669"/>
    <property type="project" value="TreeGrafter"/>
</dbReference>
<comment type="similarity">
    <text evidence="1">Belongs to the AfsR/DnrI/RedD regulatory family.</text>
</comment>
<dbReference type="RefSeq" id="WP_158274090.1">
    <property type="nucleotide sequence ID" value="NZ_BMEZ01000025.1"/>
</dbReference>
<evidence type="ECO:0000256" key="5">
    <source>
        <dbReference type="SAM" id="Coils"/>
    </source>
</evidence>
<reference evidence="9 10" key="1">
    <citation type="submission" date="2018-04" db="EMBL/GenBank/DDBJ databases">
        <title>Genomic Encyclopedia of Archaeal and Bacterial Type Strains, Phase II (KMG-II): from individual species to whole genera.</title>
        <authorList>
            <person name="Goeker M."/>
        </authorList>
    </citation>
    <scope>NUCLEOTIDE SEQUENCE [LARGE SCALE GENOMIC DNA]</scope>
    <source>
        <strain evidence="9 10">DSM 29329</strain>
    </source>
</reference>
<dbReference type="SUPFAM" id="SSF46894">
    <property type="entry name" value="C-terminal effector domain of the bipartite response regulators"/>
    <property type="match status" value="1"/>
</dbReference>
<organism evidence="9 10">
    <name type="scientific">Allosediminivita pacifica</name>
    <dbReference type="NCBI Taxonomy" id="1267769"/>
    <lineage>
        <taxon>Bacteria</taxon>
        <taxon>Pseudomonadati</taxon>
        <taxon>Pseudomonadota</taxon>
        <taxon>Alphaproteobacteria</taxon>
        <taxon>Rhodobacterales</taxon>
        <taxon>Paracoccaceae</taxon>
        <taxon>Allosediminivita</taxon>
    </lineage>
</organism>
<evidence type="ECO:0000313" key="10">
    <source>
        <dbReference type="Proteomes" id="UP000244069"/>
    </source>
</evidence>
<dbReference type="SUPFAM" id="SSF52540">
    <property type="entry name" value="P-loop containing nucleoside triphosphate hydrolases"/>
    <property type="match status" value="1"/>
</dbReference>
<dbReference type="GO" id="GO:0005524">
    <property type="term" value="F:ATP binding"/>
    <property type="evidence" value="ECO:0007669"/>
    <property type="project" value="UniProtKB-KW"/>
</dbReference>
<evidence type="ECO:0000256" key="2">
    <source>
        <dbReference type="ARBA" id="ARBA00022741"/>
    </source>
</evidence>
<dbReference type="Pfam" id="PF13191">
    <property type="entry name" value="AAA_16"/>
    <property type="match status" value="1"/>
</dbReference>
<sequence>MEKLSINLFGLFEARADGVPVRLPTRRVEALLAILALEPGKAFSRSYLAALIWPGQPDDQARASLRQGLFRLRTSLGARHANVLEATSGWIKLRREAVQLDTDFFDRNDLTGTPPTGLPLDGLTGFDQEIDDLLQAARADLRHQTVAWLARAARAAEARRDYNELERLARQGLSLEPYDETALRALMTALWRQGRRNLALQAFQDTSHRIRTELSVSVEDETQTLYREIRSARDVTEAPAPVSPEPDPKPEGATAVPPGRTADEADSPEAVPHLRHVAAMHILSERLLSALQVADPEEAESRARGARDAIAAIVTREGGRILGSAGPHLSYVFGVDRPDESPALSAAFAAYEIAGLDCAVALHSGSGLVGPGIETYPLALVAQSLAGSTPIGTVRITQPVEAACRGAFDIVRAEPLPLDRSAEQMPIWRLAGETTSRSGFDIRVARGLSPFCGRDAECAALVEVLQQDGRRIALITGEPGIGKSRLAYEFHRLAKPDGMIRVQFARGETGGGLTRFRQALKALLGSGEVSDAAAHLPTTLAGLSLPADLEAPLRAILAPEESGNAWLALPRGRRFQDLAEAIIVLAEATCGRNGMLLVEDAHWADEDGRMLLDLMVRKQGAAGPMILITQRPSVVETWSDQPHVRQIDLRPLDDRCAAVILGASSIPETTRRSVLSRGGGIPLFLEELSRAINAGETETSLESAQIPGAHDPVPMALRGLLSHRMDTLDTAARRVLDAAAVLGATPSETALQDLSELRRDAFEAALSELANADLLYRIRSYPQRVFAFRHALVQDAAYHGIPQRRRAELHAGVMALHDREAPATGGDLAAELALHAFEGGLFDRAIDLASEAAQDAARRSAYAAAFRMTELALRAIKAAPPGVDNRRREADILAWRRPLLWPLRERARMVEGLERAEEIARELEDDRRLAEICIQRAYIHADDGKADLGLEYCDRGEAAARRAGEDDLVAEISLARCQTQSLRGRMRAALDAIHPHRSAWDDRRDARNGLLVTRHVMLHYHLARANAALGSGNAAWDSAIAAAETACETSRPVDRYIASRALSETCAQLGAKEAAIRAFETAAGIADQAELPAYIAWAEAEIGELQLGSDDHARGAAALRRLLEAPGDGLLRIARIKARAALACAEDALPELACVLEEAEAIGMPMVIEKILRTMSRLLQDKDPDKAAQLLSRADRITRSEGLRTGSLPPGATPDRMLARLSGTV</sequence>
<feature type="coiled-coil region" evidence="5">
    <location>
        <begin position="906"/>
        <end position="933"/>
    </location>
</feature>
<evidence type="ECO:0000256" key="1">
    <source>
        <dbReference type="ARBA" id="ARBA00005820"/>
    </source>
</evidence>
<evidence type="ECO:0000256" key="6">
    <source>
        <dbReference type="SAM" id="MobiDB-lite"/>
    </source>
</evidence>
<keyword evidence="2" id="KW-0547">Nucleotide-binding</keyword>
<feature type="region of interest" description="Disordered" evidence="6">
    <location>
        <begin position="230"/>
        <end position="268"/>
    </location>
</feature>
<dbReference type="GO" id="GO:0000160">
    <property type="term" value="P:phosphorelay signal transduction system"/>
    <property type="evidence" value="ECO:0007669"/>
    <property type="project" value="InterPro"/>
</dbReference>
<dbReference type="Gene3D" id="1.25.40.10">
    <property type="entry name" value="Tetratricopeptide repeat domain"/>
    <property type="match status" value="1"/>
</dbReference>
<keyword evidence="4" id="KW-0238">DNA-binding</keyword>
<dbReference type="OrthoDB" id="341967at2"/>
<dbReference type="InterPro" id="IPR029787">
    <property type="entry name" value="Nucleotide_cyclase"/>
</dbReference>
<proteinExistence type="inferred from homology"/>
<keyword evidence="10" id="KW-1185">Reference proteome</keyword>
<accession>A0A2T6AD75</accession>
<dbReference type="SUPFAM" id="SSF55073">
    <property type="entry name" value="Nucleotide cyclase"/>
    <property type="match status" value="1"/>
</dbReference>
<dbReference type="GO" id="GO:0006355">
    <property type="term" value="P:regulation of DNA-templated transcription"/>
    <property type="evidence" value="ECO:0007669"/>
    <property type="project" value="InterPro"/>
</dbReference>
<dbReference type="InterPro" id="IPR027417">
    <property type="entry name" value="P-loop_NTPase"/>
</dbReference>
<dbReference type="InterPro" id="IPR041664">
    <property type="entry name" value="AAA_16"/>
</dbReference>
<feature type="domain" description="OmpR/PhoB-type" evidence="7">
    <location>
        <begin position="18"/>
        <end position="93"/>
    </location>
</feature>
<evidence type="ECO:0000256" key="4">
    <source>
        <dbReference type="ARBA" id="ARBA00023125"/>
    </source>
</evidence>
<dbReference type="Pfam" id="PF03704">
    <property type="entry name" value="BTAD"/>
    <property type="match status" value="1"/>
</dbReference>
<evidence type="ECO:0000313" key="9">
    <source>
        <dbReference type="EMBL" id="PTX41767.1"/>
    </source>
</evidence>
<dbReference type="Proteomes" id="UP000244069">
    <property type="component" value="Unassembled WGS sequence"/>
</dbReference>
<protein>
    <submittedName>
        <fullName evidence="9">Transcriptional regulator</fullName>
    </submittedName>
</protein>
<dbReference type="InterPro" id="IPR001867">
    <property type="entry name" value="OmpR/PhoB-type_DNA-bd"/>
</dbReference>
<dbReference type="GO" id="GO:0003677">
    <property type="term" value="F:DNA binding"/>
    <property type="evidence" value="ECO:0007669"/>
    <property type="project" value="UniProtKB-KW"/>
</dbReference>
<dbReference type="InterPro" id="IPR011990">
    <property type="entry name" value="TPR-like_helical_dom_sf"/>
</dbReference>
<dbReference type="InterPro" id="IPR005158">
    <property type="entry name" value="BTAD"/>
</dbReference>
<dbReference type="GO" id="GO:0005737">
    <property type="term" value="C:cytoplasm"/>
    <property type="evidence" value="ECO:0007669"/>
    <property type="project" value="TreeGrafter"/>
</dbReference>
<keyword evidence="5" id="KW-0175">Coiled coil</keyword>